<evidence type="ECO:0000313" key="2">
    <source>
        <dbReference type="Proteomes" id="UP000008204"/>
    </source>
</evidence>
<dbReference type="STRING" id="41431.PCC8801_2944"/>
<evidence type="ECO:0000313" key="1">
    <source>
        <dbReference type="EMBL" id="ACK66940.1"/>
    </source>
</evidence>
<dbReference type="PANTHER" id="PTHR34235">
    <property type="entry name" value="SLR1203 PROTEIN-RELATED"/>
    <property type="match status" value="1"/>
</dbReference>
<dbReference type="EMBL" id="CP001287">
    <property type="protein sequence ID" value="ACK66940.1"/>
    <property type="molecule type" value="Genomic_DNA"/>
</dbReference>
<evidence type="ECO:0008006" key="3">
    <source>
        <dbReference type="Google" id="ProtNLM"/>
    </source>
</evidence>
<dbReference type="PANTHER" id="PTHR34235:SF3">
    <property type="entry name" value="SLR1203 PROTEIN"/>
    <property type="match status" value="1"/>
</dbReference>
<dbReference type="OrthoDB" id="5769308at2"/>
<organism evidence="1 2">
    <name type="scientific">Rippkaea orientalis (strain PCC 8801 / RF-1)</name>
    <name type="common">Cyanothece sp. (strain PCC 8801)</name>
    <dbReference type="NCBI Taxonomy" id="41431"/>
    <lineage>
        <taxon>Bacteria</taxon>
        <taxon>Bacillati</taxon>
        <taxon>Cyanobacteriota</taxon>
        <taxon>Cyanophyceae</taxon>
        <taxon>Oscillatoriophycideae</taxon>
        <taxon>Chroococcales</taxon>
        <taxon>Aphanothecaceae</taxon>
        <taxon>Rippkaea</taxon>
        <taxon>Rippkaea orientalis</taxon>
    </lineage>
</organism>
<dbReference type="InterPro" id="IPR002636">
    <property type="entry name" value="DUF29"/>
</dbReference>
<dbReference type="HOGENOM" id="CLU_116670_0_1_3"/>
<dbReference type="Gene3D" id="1.20.1220.20">
    <property type="entry name" value="Uncharcterised protein PF01724"/>
    <property type="match status" value="1"/>
</dbReference>
<protein>
    <recommendedName>
        <fullName evidence="3">DUF29 domain-containing protein</fullName>
    </recommendedName>
</protein>
<dbReference type="AlphaFoldDB" id="B7JW95"/>
<gene>
    <name evidence="1" type="ordered locus">PCC8801_2944</name>
</gene>
<dbReference type="RefSeq" id="WP_012596206.1">
    <property type="nucleotide sequence ID" value="NC_011726.1"/>
</dbReference>
<dbReference type="Pfam" id="PF01724">
    <property type="entry name" value="DUF29"/>
    <property type="match status" value="1"/>
</dbReference>
<name>B7JW95_RIPO1</name>
<proteinExistence type="predicted"/>
<keyword evidence="2" id="KW-1185">Reference proteome</keyword>
<dbReference type="Proteomes" id="UP000008204">
    <property type="component" value="Chromosome"/>
</dbReference>
<dbReference type="KEGG" id="cyp:PCC8801_2944"/>
<dbReference type="eggNOG" id="COG0639">
    <property type="taxonomic scope" value="Bacteria"/>
</dbReference>
<sequence length="147" mass="17472">MTDQLSLTKPNFYDQDFNLWLENTINSLKEGKLLEVDYDHLIEELEGMGRSEKNAIKSNLRILLMHLLKYQYQPEKRSNSWRYTITEHRQRIRDSLETSPSLIPFLKEIFDKCYQDSRRLASDDTGLSINNFPPDCPFTFDEVLYLD</sequence>
<reference evidence="2" key="1">
    <citation type="journal article" date="2011" name="MBio">
        <title>Novel metabolic attributes of the genus Cyanothece, comprising a group of unicellular nitrogen-fixing Cyanobacteria.</title>
        <authorList>
            <person name="Bandyopadhyay A."/>
            <person name="Elvitigala T."/>
            <person name="Welsh E."/>
            <person name="Stockel J."/>
            <person name="Liberton M."/>
            <person name="Min H."/>
            <person name="Sherman L.A."/>
            <person name="Pakrasi H.B."/>
        </authorList>
    </citation>
    <scope>NUCLEOTIDE SEQUENCE [LARGE SCALE GENOMIC DNA]</scope>
    <source>
        <strain evidence="2">PCC 8801</strain>
    </source>
</reference>
<accession>B7JW95</accession>